<gene>
    <name evidence="2" type="ORF">QF118_18335</name>
</gene>
<feature type="transmembrane region" description="Helical" evidence="1">
    <location>
        <begin position="17"/>
        <end position="36"/>
    </location>
</feature>
<accession>A0ABY8QH42</accession>
<evidence type="ECO:0000256" key="1">
    <source>
        <dbReference type="SAM" id="Phobius"/>
    </source>
</evidence>
<dbReference type="EMBL" id="CP124616">
    <property type="protein sequence ID" value="WGW03850.1"/>
    <property type="molecule type" value="Genomic_DNA"/>
</dbReference>
<keyword evidence="1" id="KW-1133">Transmembrane helix</keyword>
<proteinExistence type="predicted"/>
<reference evidence="2 3" key="1">
    <citation type="submission" date="2023-05" db="EMBL/GenBank/DDBJ databases">
        <title>YMD87, complete Genome.</title>
        <authorList>
            <person name="Zhang J."/>
            <person name="Xu X."/>
        </authorList>
    </citation>
    <scope>NUCLEOTIDE SEQUENCE [LARGE SCALE GENOMIC DNA]</scope>
    <source>
        <strain evidence="2 3">YMD87</strain>
    </source>
</reference>
<feature type="transmembrane region" description="Helical" evidence="1">
    <location>
        <begin position="42"/>
        <end position="59"/>
    </location>
</feature>
<sequence length="160" mass="17515">MEQEELARIGASAPRRMIGVGALLGLGGLLLYVGLATPMDSVLWQAVLVLFGLFALWASQMMWKATGIQLILTEEGLFEDTGTVLALMDEVAKVDRSPFAMKPSNGFLLILKEPRPRAWRPGLWWRIGRRVAVGGVTSGGHTKPMADIMTLRLAQREGKV</sequence>
<name>A0ABY8QH42_9RHOB</name>
<keyword evidence="3" id="KW-1185">Reference proteome</keyword>
<organism evidence="2 3">
    <name type="scientific">Tropicibacter oceani</name>
    <dbReference type="NCBI Taxonomy" id="3058420"/>
    <lineage>
        <taxon>Bacteria</taxon>
        <taxon>Pseudomonadati</taxon>
        <taxon>Pseudomonadota</taxon>
        <taxon>Alphaproteobacteria</taxon>
        <taxon>Rhodobacterales</taxon>
        <taxon>Roseobacteraceae</taxon>
        <taxon>Tropicibacter</taxon>
    </lineage>
</organism>
<evidence type="ECO:0000313" key="2">
    <source>
        <dbReference type="EMBL" id="WGW03850.1"/>
    </source>
</evidence>
<evidence type="ECO:0000313" key="3">
    <source>
        <dbReference type="Proteomes" id="UP001241605"/>
    </source>
</evidence>
<protein>
    <submittedName>
        <fullName evidence="2">Uncharacterized protein</fullName>
    </submittedName>
</protein>
<dbReference type="Proteomes" id="UP001241605">
    <property type="component" value="Chromosome"/>
</dbReference>
<keyword evidence="1" id="KW-0812">Transmembrane</keyword>
<dbReference type="RefSeq" id="WP_282300480.1">
    <property type="nucleotide sequence ID" value="NZ_CP124616.1"/>
</dbReference>
<keyword evidence="1" id="KW-0472">Membrane</keyword>